<evidence type="ECO:0000313" key="3">
    <source>
        <dbReference type="Proteomes" id="UP000228934"/>
    </source>
</evidence>
<dbReference type="InterPro" id="IPR028896">
    <property type="entry name" value="GcvT/YgfZ/DmdA"/>
</dbReference>
<name>A0A2G9SCE3_AQUCT</name>
<organism evidence="2 3">
    <name type="scientific">Aquarana catesbeiana</name>
    <name type="common">American bullfrog</name>
    <name type="synonym">Rana catesbeiana</name>
    <dbReference type="NCBI Taxonomy" id="8400"/>
    <lineage>
        <taxon>Eukaryota</taxon>
        <taxon>Metazoa</taxon>
        <taxon>Chordata</taxon>
        <taxon>Craniata</taxon>
        <taxon>Vertebrata</taxon>
        <taxon>Euteleostomi</taxon>
        <taxon>Amphibia</taxon>
        <taxon>Batrachia</taxon>
        <taxon>Anura</taxon>
        <taxon>Neobatrachia</taxon>
        <taxon>Ranoidea</taxon>
        <taxon>Ranidae</taxon>
        <taxon>Aquarana</taxon>
    </lineage>
</organism>
<dbReference type="Gene3D" id="2.40.30.110">
    <property type="entry name" value="Aminomethyltransferase beta-barrel domains"/>
    <property type="match status" value="1"/>
</dbReference>
<proteinExistence type="predicted"/>
<evidence type="ECO:0000259" key="1">
    <source>
        <dbReference type="Pfam" id="PF08669"/>
    </source>
</evidence>
<dbReference type="PANTHER" id="PTHR43757">
    <property type="entry name" value="AMINOMETHYLTRANSFERASE"/>
    <property type="match status" value="1"/>
</dbReference>
<dbReference type="GO" id="GO:0005739">
    <property type="term" value="C:mitochondrion"/>
    <property type="evidence" value="ECO:0007669"/>
    <property type="project" value="TreeGrafter"/>
</dbReference>
<sequence length="83" mass="9089">MQMDKIGGQSSVVGNTTSGTYSYSSNKSLAFAYVPTELSTEGQKLEVELLGKHYPATIVQEPLVFTEPTRNRMQKKSGSTKTK</sequence>
<dbReference type="AlphaFoldDB" id="A0A2G9SCE3"/>
<dbReference type="Pfam" id="PF08669">
    <property type="entry name" value="GCV_T_C"/>
    <property type="match status" value="1"/>
</dbReference>
<protein>
    <recommendedName>
        <fullName evidence="1">Aminomethyltransferase C-terminal domain-containing protein</fullName>
    </recommendedName>
</protein>
<accession>A0A2G9SCE3</accession>
<dbReference type="EMBL" id="KV924422">
    <property type="protein sequence ID" value="PIO37774.1"/>
    <property type="molecule type" value="Genomic_DNA"/>
</dbReference>
<dbReference type="OrthoDB" id="498204at2759"/>
<evidence type="ECO:0000313" key="2">
    <source>
        <dbReference type="EMBL" id="PIO37774.1"/>
    </source>
</evidence>
<dbReference type="InterPro" id="IPR013977">
    <property type="entry name" value="GcvT_C"/>
</dbReference>
<reference evidence="3" key="1">
    <citation type="journal article" date="2017" name="Nat. Commun.">
        <title>The North American bullfrog draft genome provides insight into hormonal regulation of long noncoding RNA.</title>
        <authorList>
            <person name="Hammond S.A."/>
            <person name="Warren R.L."/>
            <person name="Vandervalk B.P."/>
            <person name="Kucuk E."/>
            <person name="Khan H."/>
            <person name="Gibb E.A."/>
            <person name="Pandoh P."/>
            <person name="Kirk H."/>
            <person name="Zhao Y."/>
            <person name="Jones M."/>
            <person name="Mungall A.J."/>
            <person name="Coope R."/>
            <person name="Pleasance S."/>
            <person name="Moore R.A."/>
            <person name="Holt R.A."/>
            <person name="Round J.M."/>
            <person name="Ohora S."/>
            <person name="Walle B.V."/>
            <person name="Veldhoen N."/>
            <person name="Helbing C.C."/>
            <person name="Birol I."/>
        </authorList>
    </citation>
    <scope>NUCLEOTIDE SEQUENCE [LARGE SCALE GENOMIC DNA]</scope>
</reference>
<keyword evidence="3" id="KW-1185">Reference proteome</keyword>
<dbReference type="InterPro" id="IPR029043">
    <property type="entry name" value="GcvT/YgfZ_C"/>
</dbReference>
<dbReference type="Proteomes" id="UP000228934">
    <property type="component" value="Unassembled WGS sequence"/>
</dbReference>
<gene>
    <name evidence="2" type="ORF">AB205_0109840</name>
</gene>
<dbReference type="SUPFAM" id="SSF101790">
    <property type="entry name" value="Aminomethyltransferase beta-barrel domain"/>
    <property type="match status" value="1"/>
</dbReference>
<feature type="domain" description="Aminomethyltransferase C-terminal" evidence="1">
    <location>
        <begin position="10"/>
        <end position="64"/>
    </location>
</feature>
<dbReference type="PANTHER" id="PTHR43757:SF2">
    <property type="entry name" value="AMINOMETHYLTRANSFERASE, MITOCHONDRIAL"/>
    <property type="match status" value="1"/>
</dbReference>